<gene>
    <name evidence="3" type="ORF">DYU11_28750</name>
</gene>
<evidence type="ECO:0000313" key="3">
    <source>
        <dbReference type="EMBL" id="RIV18233.1"/>
    </source>
</evidence>
<evidence type="ECO:0000259" key="2">
    <source>
        <dbReference type="Pfam" id="PF25838"/>
    </source>
</evidence>
<name>A0A418LY91_9BACT</name>
<dbReference type="InterPro" id="IPR058787">
    <property type="entry name" value="ApnL_M"/>
</dbReference>
<reference evidence="3 4" key="1">
    <citation type="submission" date="2018-08" db="EMBL/GenBank/DDBJ databases">
        <title>Fibrisoma montanum sp. nov., isolated from Danxia mountain soil.</title>
        <authorList>
            <person name="Huang Y."/>
        </authorList>
    </citation>
    <scope>NUCLEOTIDE SEQUENCE [LARGE SCALE GENOMIC DNA]</scope>
    <source>
        <strain evidence="3 4">HYT19</strain>
    </source>
</reference>
<feature type="domain" description="D-apionate lactonase N-terminal" evidence="1">
    <location>
        <begin position="3"/>
        <end position="211"/>
    </location>
</feature>
<accession>A0A418LY91</accession>
<dbReference type="Pfam" id="PF25838">
    <property type="entry name" value="Apionate_lact_M"/>
    <property type="match status" value="1"/>
</dbReference>
<dbReference type="Pfam" id="PF25837">
    <property type="entry name" value="Apionate_lact_N"/>
    <property type="match status" value="1"/>
</dbReference>
<dbReference type="Proteomes" id="UP000283523">
    <property type="component" value="Unassembled WGS sequence"/>
</dbReference>
<dbReference type="InterPro" id="IPR058788">
    <property type="entry name" value="ApnL_N"/>
</dbReference>
<sequence length="509" mass="56663">MLLTAGPIQVMYQNGFLRTLTARGQEVLRMVYFALRDRDWQTAQILLSDQTIVNENDSFGIRYNWQVNDLGIQMAGNVQIDGHTDGRVTFDFYGKALNTFWRNRVGICVLHPIEGVAGQPCLIDSPHEQQTESTFPDQISPHQPFLNIRAMTWATTTGHWLQLEFEGDVFETEDQRNWTDASYKTYSTPLERPFPAEVQAGTEIRQRVTFRPVELNAATSFQAVTSQPDLTTGPSALKPRIGLGYRADGAPLSSIEVEQLQPLNLSHLRVDVFFTDDQWPLNLTTALLDAKALGTPLELALFFGSEPAINVQQLVAFLQDQSAPVLSALLFESGTWTTSDKLLAQVIPVFRDHLPDVRLGGGTDANFAEFNRNRFDYSQVDFVTFAVNPQVHAIDDQTLMENVAAQADAVRSAQQVSGGKPVHISAITLLPRFNSSATSGAGRGIPPTDSRHKTEFNAEWTRQSLDVLSRAGAASVTYFETHGPRGLLNEEEIYPIFEVFRSFQLDPAV</sequence>
<protein>
    <submittedName>
        <fullName evidence="3">Uncharacterized protein</fullName>
    </submittedName>
</protein>
<evidence type="ECO:0000313" key="4">
    <source>
        <dbReference type="Proteomes" id="UP000283523"/>
    </source>
</evidence>
<comment type="caution">
    <text evidence="3">The sequence shown here is derived from an EMBL/GenBank/DDBJ whole genome shotgun (WGS) entry which is preliminary data.</text>
</comment>
<proteinExistence type="predicted"/>
<dbReference type="RefSeq" id="WP_119671202.1">
    <property type="nucleotide sequence ID" value="NZ_QXED01000012.1"/>
</dbReference>
<organism evidence="3 4">
    <name type="scientific">Fibrisoma montanum</name>
    <dbReference type="NCBI Taxonomy" id="2305895"/>
    <lineage>
        <taxon>Bacteria</taxon>
        <taxon>Pseudomonadati</taxon>
        <taxon>Bacteroidota</taxon>
        <taxon>Cytophagia</taxon>
        <taxon>Cytophagales</taxon>
        <taxon>Spirosomataceae</taxon>
        <taxon>Fibrisoma</taxon>
    </lineage>
</organism>
<dbReference type="AlphaFoldDB" id="A0A418LY91"/>
<keyword evidence="4" id="KW-1185">Reference proteome</keyword>
<evidence type="ECO:0000259" key="1">
    <source>
        <dbReference type="Pfam" id="PF25837"/>
    </source>
</evidence>
<dbReference type="OrthoDB" id="931854at2"/>
<dbReference type="EMBL" id="QXED01000012">
    <property type="protein sequence ID" value="RIV18233.1"/>
    <property type="molecule type" value="Genomic_DNA"/>
</dbReference>
<feature type="domain" description="D-apionate lactonase TIM barrel" evidence="2">
    <location>
        <begin position="241"/>
        <end position="503"/>
    </location>
</feature>